<name>A0A1V6S0T8_9EURO</name>
<keyword evidence="3" id="KW-1185">Reference proteome</keyword>
<evidence type="ECO:0000313" key="3">
    <source>
        <dbReference type="Proteomes" id="UP000191518"/>
    </source>
</evidence>
<feature type="compositionally biased region" description="Low complexity" evidence="1">
    <location>
        <begin position="206"/>
        <end position="216"/>
    </location>
</feature>
<proteinExistence type="predicted"/>
<feature type="region of interest" description="Disordered" evidence="1">
    <location>
        <begin position="149"/>
        <end position="216"/>
    </location>
</feature>
<dbReference type="AlphaFoldDB" id="A0A1V6S0T8"/>
<dbReference type="STRING" id="29845.A0A1V6S0T8"/>
<gene>
    <name evidence="2" type="ORF">PENVUL_c012G00633</name>
</gene>
<comment type="caution">
    <text evidence="2">The sequence shown here is derived from an EMBL/GenBank/DDBJ whole genome shotgun (WGS) entry which is preliminary data.</text>
</comment>
<reference evidence="3" key="1">
    <citation type="journal article" date="2017" name="Nat. Microbiol.">
        <title>Global analysis of biosynthetic gene clusters reveals vast potential of secondary metabolite production in Penicillium species.</title>
        <authorList>
            <person name="Nielsen J.C."/>
            <person name="Grijseels S."/>
            <person name="Prigent S."/>
            <person name="Ji B."/>
            <person name="Dainat J."/>
            <person name="Nielsen K.F."/>
            <person name="Frisvad J.C."/>
            <person name="Workman M."/>
            <person name="Nielsen J."/>
        </authorList>
    </citation>
    <scope>NUCLEOTIDE SEQUENCE [LARGE SCALE GENOMIC DNA]</scope>
    <source>
        <strain evidence="3">IBT 29486</strain>
    </source>
</reference>
<organism evidence="2 3">
    <name type="scientific">Penicillium vulpinum</name>
    <dbReference type="NCBI Taxonomy" id="29845"/>
    <lineage>
        <taxon>Eukaryota</taxon>
        <taxon>Fungi</taxon>
        <taxon>Dikarya</taxon>
        <taxon>Ascomycota</taxon>
        <taxon>Pezizomycotina</taxon>
        <taxon>Eurotiomycetes</taxon>
        <taxon>Eurotiomycetidae</taxon>
        <taxon>Eurotiales</taxon>
        <taxon>Aspergillaceae</taxon>
        <taxon>Penicillium</taxon>
    </lineage>
</organism>
<dbReference type="EMBL" id="MDYP01000012">
    <property type="protein sequence ID" value="OQE07651.1"/>
    <property type="molecule type" value="Genomic_DNA"/>
</dbReference>
<accession>A0A1V6S0T8</accession>
<protein>
    <submittedName>
        <fullName evidence="2">Uncharacterized protein</fullName>
    </submittedName>
</protein>
<feature type="compositionally biased region" description="Low complexity" evidence="1">
    <location>
        <begin position="165"/>
        <end position="185"/>
    </location>
</feature>
<sequence>MPMSSIFTAPASCVSSWTYEPQAANNVFNGLLMQNVATNDNADPACFPEGYIQYGRVRPTVAYSPGYCPSGYTSADLKICSPTTTAMCFPSDSQTTFAGCISNFPSSSSTIVTARQVEKESTQVVGPITMWGQAIQIQLQDSDSSLFVSTTTTTTETPLSDKPSDTATASVSASSSPQTSPITSAVLDIPQPADPSPAAPNPGAPDTGTDTSGLSTGAKIGVGVGAGAAGLIEVLTDTTSSYEGSHPEISELGGSSQADPNTLYQHSVNGTLSELDGSSQVGMSTIVADTRTTGPTELHAANPGPKFVHELSA</sequence>
<feature type="compositionally biased region" description="Pro residues" evidence="1">
    <location>
        <begin position="192"/>
        <end position="203"/>
    </location>
</feature>
<dbReference type="Proteomes" id="UP000191518">
    <property type="component" value="Unassembled WGS sequence"/>
</dbReference>
<evidence type="ECO:0000256" key="1">
    <source>
        <dbReference type="SAM" id="MobiDB-lite"/>
    </source>
</evidence>
<evidence type="ECO:0000313" key="2">
    <source>
        <dbReference type="EMBL" id="OQE07651.1"/>
    </source>
</evidence>